<dbReference type="OrthoDB" id="530862at2759"/>
<gene>
    <name evidence="1" type="ORF">VOLCADRAFT_118936</name>
</gene>
<dbReference type="RefSeq" id="XP_002955106.1">
    <property type="nucleotide sequence ID" value="XM_002955060.1"/>
</dbReference>
<accession>D8U8T0</accession>
<dbReference type="InParanoid" id="D8U8T0"/>
<dbReference type="AlphaFoldDB" id="D8U8T0"/>
<dbReference type="Proteomes" id="UP000001058">
    <property type="component" value="Unassembled WGS sequence"/>
</dbReference>
<protein>
    <submittedName>
        <fullName evidence="1">Uncharacterized protein</fullName>
    </submittedName>
</protein>
<dbReference type="GeneID" id="9622061"/>
<evidence type="ECO:0000313" key="1">
    <source>
        <dbReference type="EMBL" id="EFJ43860.1"/>
    </source>
</evidence>
<name>D8U8T0_VOLCA</name>
<organism evidence="2">
    <name type="scientific">Volvox carteri f. nagariensis</name>
    <dbReference type="NCBI Taxonomy" id="3068"/>
    <lineage>
        <taxon>Eukaryota</taxon>
        <taxon>Viridiplantae</taxon>
        <taxon>Chlorophyta</taxon>
        <taxon>core chlorophytes</taxon>
        <taxon>Chlorophyceae</taxon>
        <taxon>CS clade</taxon>
        <taxon>Chlamydomonadales</taxon>
        <taxon>Volvocaceae</taxon>
        <taxon>Volvox</taxon>
    </lineage>
</organism>
<keyword evidence="2" id="KW-1185">Reference proteome</keyword>
<proteinExistence type="predicted"/>
<dbReference type="KEGG" id="vcn:VOLCADRAFT_118936"/>
<sequence>MSLTYYLFGLLCTADPRCRDAALELPRNPAITAFRKCAEKKPISPECCRKLLPFAKYIDCTNDPRYRKAAEDYLRGVTTVEEVQASHHVQWSHGVKISSRCVN</sequence>
<reference evidence="1 2" key="1">
    <citation type="journal article" date="2010" name="Science">
        <title>Genomic analysis of organismal complexity in the multicellular green alga Volvox carteri.</title>
        <authorList>
            <person name="Prochnik S.E."/>
            <person name="Umen J."/>
            <person name="Nedelcu A.M."/>
            <person name="Hallmann A."/>
            <person name="Miller S.M."/>
            <person name="Nishii I."/>
            <person name="Ferris P."/>
            <person name="Kuo A."/>
            <person name="Mitros T."/>
            <person name="Fritz-Laylin L.K."/>
            <person name="Hellsten U."/>
            <person name="Chapman J."/>
            <person name="Simakov O."/>
            <person name="Rensing S.A."/>
            <person name="Terry A."/>
            <person name="Pangilinan J."/>
            <person name="Kapitonov V."/>
            <person name="Jurka J."/>
            <person name="Salamov A."/>
            <person name="Shapiro H."/>
            <person name="Schmutz J."/>
            <person name="Grimwood J."/>
            <person name="Lindquist E."/>
            <person name="Lucas S."/>
            <person name="Grigoriev I.V."/>
            <person name="Schmitt R."/>
            <person name="Kirk D."/>
            <person name="Rokhsar D.S."/>
        </authorList>
    </citation>
    <scope>NUCLEOTIDE SEQUENCE [LARGE SCALE GENOMIC DNA]</scope>
    <source>
        <strain evidence="2">f. Nagariensis / Eve</strain>
    </source>
</reference>
<evidence type="ECO:0000313" key="2">
    <source>
        <dbReference type="Proteomes" id="UP000001058"/>
    </source>
</evidence>
<dbReference type="EMBL" id="GL378369">
    <property type="protein sequence ID" value="EFJ43860.1"/>
    <property type="molecule type" value="Genomic_DNA"/>
</dbReference>